<protein>
    <submittedName>
        <fullName evidence="2">Protocatechuate 4,5-dioxygenase alpha chain</fullName>
        <ecNumber evidence="2">1.13.11.8</ecNumber>
    </submittedName>
</protein>
<accession>A0A7W4VHQ0</accession>
<organism evidence="2 3">
    <name type="scientific">Microvirga lupini</name>
    <dbReference type="NCBI Taxonomy" id="420324"/>
    <lineage>
        <taxon>Bacteria</taxon>
        <taxon>Pseudomonadati</taxon>
        <taxon>Pseudomonadota</taxon>
        <taxon>Alphaproteobacteria</taxon>
        <taxon>Hyphomicrobiales</taxon>
        <taxon>Methylobacteriaceae</taxon>
        <taxon>Microvirga</taxon>
    </lineage>
</organism>
<feature type="domain" description="Extradiol ring-cleavage dioxygenase LigAB LigA subunit" evidence="1">
    <location>
        <begin position="27"/>
        <end position="111"/>
    </location>
</feature>
<sequence>MDEKPEQDRIPDTPLFDRKRSLDGYRINKMAMGLSKPENREAFRQDESAYLDRFGLTPEEKEAVMTRNWREMVRLGGNLFFILKISAVDPVRITEIGAHQAGMEHDDFLRNRLGKKV</sequence>
<dbReference type="InterPro" id="IPR036622">
    <property type="entry name" value="LigA_sf"/>
</dbReference>
<keyword evidence="3" id="KW-1185">Reference proteome</keyword>
<dbReference type="InterPro" id="IPR011986">
    <property type="entry name" value="Xdiol_dOase_LigA"/>
</dbReference>
<dbReference type="GO" id="GO:0018579">
    <property type="term" value="F:protocatechuate 4,5-dioxygenase activity"/>
    <property type="evidence" value="ECO:0007669"/>
    <property type="project" value="UniProtKB-EC"/>
</dbReference>
<dbReference type="EC" id="1.13.11.8" evidence="2"/>
<evidence type="ECO:0000259" key="1">
    <source>
        <dbReference type="Pfam" id="PF07746"/>
    </source>
</evidence>
<dbReference type="RefSeq" id="WP_183446652.1">
    <property type="nucleotide sequence ID" value="NZ_JACHWB010000001.1"/>
</dbReference>
<proteinExistence type="predicted"/>
<dbReference type="EMBL" id="JACHWB010000001">
    <property type="protein sequence ID" value="MBB3017398.1"/>
    <property type="molecule type" value="Genomic_DNA"/>
</dbReference>
<name>A0A7W4VHQ0_9HYPH</name>
<dbReference type="Pfam" id="PF07746">
    <property type="entry name" value="LigA"/>
    <property type="match status" value="1"/>
</dbReference>
<comment type="caution">
    <text evidence="2">The sequence shown here is derived from an EMBL/GenBank/DDBJ whole genome shotgun (WGS) entry which is preliminary data.</text>
</comment>
<reference evidence="2 3" key="1">
    <citation type="submission" date="2020-08" db="EMBL/GenBank/DDBJ databases">
        <title>The Agave Microbiome: Exploring the role of microbial communities in plant adaptations to desert environments.</title>
        <authorList>
            <person name="Partida-Martinez L.P."/>
        </authorList>
    </citation>
    <scope>NUCLEOTIDE SEQUENCE [LARGE SCALE GENOMIC DNA]</scope>
    <source>
        <strain evidence="2 3">AT3.9</strain>
    </source>
</reference>
<gene>
    <name evidence="2" type="ORF">FHR70_000438</name>
</gene>
<dbReference type="AlphaFoldDB" id="A0A7W4VHQ0"/>
<dbReference type="SUPFAM" id="SSF48076">
    <property type="entry name" value="LigA subunit of an aromatic-ring-opening dioxygenase LigAB"/>
    <property type="match status" value="1"/>
</dbReference>
<evidence type="ECO:0000313" key="2">
    <source>
        <dbReference type="EMBL" id="MBB3017398.1"/>
    </source>
</evidence>
<evidence type="ECO:0000313" key="3">
    <source>
        <dbReference type="Proteomes" id="UP000532010"/>
    </source>
</evidence>
<keyword evidence="2" id="KW-0560">Oxidoreductase</keyword>
<keyword evidence="2" id="KW-0223">Dioxygenase</keyword>
<dbReference type="Gene3D" id="1.10.700.10">
    <property type="entry name" value="Dioxygenase LigAB, LigA subunit"/>
    <property type="match status" value="1"/>
</dbReference>
<dbReference type="Proteomes" id="UP000532010">
    <property type="component" value="Unassembled WGS sequence"/>
</dbReference>